<reference evidence="1" key="2">
    <citation type="submission" date="2023-03" db="EMBL/GenBank/DDBJ databases">
        <authorList>
            <person name="Inwood S.N."/>
            <person name="Skelly J.G."/>
            <person name="Guhlin J."/>
            <person name="Harrop T.W.R."/>
            <person name="Goldson S.G."/>
            <person name="Dearden P.K."/>
        </authorList>
    </citation>
    <scope>NUCLEOTIDE SEQUENCE</scope>
    <source>
        <strain evidence="1">Irish</strain>
        <tissue evidence="1">Whole body</tissue>
    </source>
</reference>
<evidence type="ECO:0000313" key="2">
    <source>
        <dbReference type="Proteomes" id="UP001168990"/>
    </source>
</evidence>
<accession>A0AA39C3T5</accession>
<organism evidence="1 2">
    <name type="scientific">Microctonus aethiopoides</name>
    <dbReference type="NCBI Taxonomy" id="144406"/>
    <lineage>
        <taxon>Eukaryota</taxon>
        <taxon>Metazoa</taxon>
        <taxon>Ecdysozoa</taxon>
        <taxon>Arthropoda</taxon>
        <taxon>Hexapoda</taxon>
        <taxon>Insecta</taxon>
        <taxon>Pterygota</taxon>
        <taxon>Neoptera</taxon>
        <taxon>Endopterygota</taxon>
        <taxon>Hymenoptera</taxon>
        <taxon>Apocrita</taxon>
        <taxon>Ichneumonoidea</taxon>
        <taxon>Braconidae</taxon>
        <taxon>Euphorinae</taxon>
        <taxon>Microctonus</taxon>
    </lineage>
</organism>
<reference evidence="1" key="1">
    <citation type="journal article" date="2023" name="bioRxiv">
        <title>Scaffold-level genome assemblies of two parasitoid biocontrol wasps reveal the parthenogenesis mechanism and an associated novel virus.</title>
        <authorList>
            <person name="Inwood S."/>
            <person name="Skelly J."/>
            <person name="Guhlin J."/>
            <person name="Harrop T."/>
            <person name="Goldson S."/>
            <person name="Dearden P."/>
        </authorList>
    </citation>
    <scope>NUCLEOTIDE SEQUENCE</scope>
    <source>
        <strain evidence="1">Irish</strain>
        <tissue evidence="1">Whole body</tissue>
    </source>
</reference>
<keyword evidence="2" id="KW-1185">Reference proteome</keyword>
<dbReference type="EMBL" id="JAQQBS010001425">
    <property type="protein sequence ID" value="KAK0157406.1"/>
    <property type="molecule type" value="Genomic_DNA"/>
</dbReference>
<dbReference type="AlphaFoldDB" id="A0AA39C3T5"/>
<comment type="caution">
    <text evidence="1">The sequence shown here is derived from an EMBL/GenBank/DDBJ whole genome shotgun (WGS) entry which is preliminary data.</text>
</comment>
<protein>
    <submittedName>
        <fullName evidence="1">Uncharacterized protein</fullName>
    </submittedName>
</protein>
<name>A0AA39C3T5_9HYME</name>
<sequence>MAYPTVTPKPEGPLKLALIDYLDVQDLLAVLAAIGFRVSPKNTRSQNLLNVKVHLHVFDILEVLEDEEINDDLPSLQPINIGIKPDDEILDSFSTETESQLGPSKKLRLN</sequence>
<gene>
    <name evidence="1" type="ORF">PV328_011151</name>
</gene>
<dbReference type="Proteomes" id="UP001168990">
    <property type="component" value="Unassembled WGS sequence"/>
</dbReference>
<evidence type="ECO:0000313" key="1">
    <source>
        <dbReference type="EMBL" id="KAK0157406.1"/>
    </source>
</evidence>
<proteinExistence type="predicted"/>